<dbReference type="HOGENOM" id="CLU_216895_0_0_10"/>
<reference evidence="1 2" key="1">
    <citation type="submission" date="2012-05" db="EMBL/GenBank/DDBJ databases">
        <authorList>
            <person name="Weinstock G."/>
            <person name="Sodergren E."/>
            <person name="Lobos E.A."/>
            <person name="Fulton L."/>
            <person name="Fulton R."/>
            <person name="Courtney L."/>
            <person name="Fronick C."/>
            <person name="O'Laughlin M."/>
            <person name="Godfrey J."/>
            <person name="Wilson R.M."/>
            <person name="Miner T."/>
            <person name="Farmer C."/>
            <person name="Delehaunty K."/>
            <person name="Cordes M."/>
            <person name="Minx P."/>
            <person name="Tomlinson C."/>
            <person name="Chen J."/>
            <person name="Wollam A."/>
            <person name="Pepin K.H."/>
            <person name="Bhonagiri V."/>
            <person name="Zhang X."/>
            <person name="Suruliraj S."/>
            <person name="Warren W."/>
            <person name="Mitreva M."/>
            <person name="Mardis E.R."/>
            <person name="Wilson R.K."/>
        </authorList>
    </citation>
    <scope>NUCLEOTIDE SEQUENCE [LARGE SCALE GENOMIC DNA]</scope>
    <source>
        <strain evidence="1 2">F0037</strain>
    </source>
</reference>
<comment type="caution">
    <text evidence="1">The sequence shown here is derived from an EMBL/GenBank/DDBJ whole genome shotgun (WGS) entry which is preliminary data.</text>
</comment>
<gene>
    <name evidence="1" type="ORF">HMPREF9134_01251</name>
</gene>
<proteinExistence type="predicted"/>
<organism evidence="1 2">
    <name type="scientific">Porphyromonas catoniae F0037</name>
    <dbReference type="NCBI Taxonomy" id="1127696"/>
    <lineage>
        <taxon>Bacteria</taxon>
        <taxon>Pseudomonadati</taxon>
        <taxon>Bacteroidota</taxon>
        <taxon>Bacteroidia</taxon>
        <taxon>Bacteroidales</taxon>
        <taxon>Porphyromonadaceae</taxon>
        <taxon>Porphyromonas</taxon>
    </lineage>
</organism>
<evidence type="ECO:0000313" key="1">
    <source>
        <dbReference type="EMBL" id="EKY00904.1"/>
    </source>
</evidence>
<name>L1NBM7_9PORP</name>
<dbReference type="EMBL" id="AMEQ01000035">
    <property type="protein sequence ID" value="EKY00904.1"/>
    <property type="molecule type" value="Genomic_DNA"/>
</dbReference>
<dbReference type="PATRIC" id="fig|1127696.3.peg.1129"/>
<dbReference type="Proteomes" id="UP000010408">
    <property type="component" value="Unassembled WGS sequence"/>
</dbReference>
<protein>
    <submittedName>
        <fullName evidence="1">Uncharacterized protein</fullName>
    </submittedName>
</protein>
<evidence type="ECO:0000313" key="2">
    <source>
        <dbReference type="Proteomes" id="UP000010408"/>
    </source>
</evidence>
<sequence length="43" mass="4865">MENGTKQQAYQRPEAEAIKLRNGLNLLINFSANGSLGEWEEDE</sequence>
<accession>L1NBM7</accession>
<dbReference type="AlphaFoldDB" id="L1NBM7"/>
<dbReference type="RefSeq" id="WP_005467311.1">
    <property type="nucleotide sequence ID" value="NZ_KB291031.1"/>
</dbReference>